<feature type="compositionally biased region" description="Low complexity" evidence="1">
    <location>
        <begin position="29"/>
        <end position="42"/>
    </location>
</feature>
<dbReference type="EMBL" id="JBBWRZ010000001">
    <property type="protein sequence ID" value="KAK8246831.1"/>
    <property type="molecule type" value="Genomic_DNA"/>
</dbReference>
<sequence>MPAITRAQAKTASKSRLEPYTVPARGSHPQQTPRPARSSPPAVRESIADQRPRARPKFRWTWTADRKLLVNIIDVRLPLSEAACVQLADLFNGPTSEDIRARVELLHGQRELTLREDAEAAESTAPTEDAVESQQLAAEEVDPSDLHRSDASLHSSVEVEGGCSPTLQPMVAPASPSSSLSSLSSLSPSPSPPPSLTPSTPSPSPRPDSDQSESPASNGDCQSSPSSRRSTPTLADSSTSSSQSPRRSEPILLADGRPMKSILKTSRQGSGSSVRFDDGATERREFEVDQLGSYKVEQQPRREWVPVENADWEQPLLKQERDDDDDDGDDRRPRKKHCTAGHVEHAGPTKHPRFFPNHKVAFPEPVKTIAALAASQEWQDSDREVPRSINRRSVVEYPRGRERRMAYASPTQFADYAPNTPRAGLYTPLDRNVGPALTAEEEEDLAKRLPGAKRYVATAEELALEEPFRDDAPNHAPESTSPLGVEELSASDDESDSASSHGEDLVDSKGNIPLPPPPTPEAVAEFRRYALEWLAQKREEERRAQAVHGEEHDEDDGWEPCDQFGN</sequence>
<feature type="compositionally biased region" description="Low complexity" evidence="1">
    <location>
        <begin position="175"/>
        <end position="188"/>
    </location>
</feature>
<feature type="compositionally biased region" description="Basic and acidic residues" evidence="1">
    <location>
        <begin position="539"/>
        <end position="551"/>
    </location>
</feature>
<name>A0ABR1Z459_9PEZI</name>
<keyword evidence="3" id="KW-1185">Reference proteome</keyword>
<feature type="region of interest" description="Disordered" evidence="1">
    <location>
        <begin position="539"/>
        <end position="566"/>
    </location>
</feature>
<feature type="compositionally biased region" description="Pro residues" evidence="1">
    <location>
        <begin position="189"/>
        <end position="206"/>
    </location>
</feature>
<feature type="compositionally biased region" description="Polar residues" evidence="1">
    <location>
        <begin position="212"/>
        <end position="222"/>
    </location>
</feature>
<feature type="region of interest" description="Disordered" evidence="1">
    <location>
        <begin position="1"/>
        <end position="52"/>
    </location>
</feature>
<dbReference type="Proteomes" id="UP001492380">
    <property type="component" value="Unassembled WGS sequence"/>
</dbReference>
<feature type="region of interest" description="Disordered" evidence="1">
    <location>
        <begin position="464"/>
        <end position="523"/>
    </location>
</feature>
<organism evidence="2 3">
    <name type="scientific">Phyllosticta capitalensis</name>
    <dbReference type="NCBI Taxonomy" id="121624"/>
    <lineage>
        <taxon>Eukaryota</taxon>
        <taxon>Fungi</taxon>
        <taxon>Dikarya</taxon>
        <taxon>Ascomycota</taxon>
        <taxon>Pezizomycotina</taxon>
        <taxon>Dothideomycetes</taxon>
        <taxon>Dothideomycetes incertae sedis</taxon>
        <taxon>Botryosphaeriales</taxon>
        <taxon>Phyllostictaceae</taxon>
        <taxon>Phyllosticta</taxon>
    </lineage>
</organism>
<proteinExistence type="predicted"/>
<reference evidence="2 3" key="1">
    <citation type="submission" date="2024-04" db="EMBL/GenBank/DDBJ databases">
        <title>Phyllosticta paracitricarpa is synonymous to the EU quarantine fungus P. citricarpa based on phylogenomic analyses.</title>
        <authorList>
            <consortium name="Lawrence Berkeley National Laboratory"/>
            <person name="Van Ingen-Buijs V.A."/>
            <person name="Van Westerhoven A.C."/>
            <person name="Haridas S."/>
            <person name="Skiadas P."/>
            <person name="Martin F."/>
            <person name="Groenewald J.Z."/>
            <person name="Crous P.W."/>
            <person name="Seidl M.F."/>
        </authorList>
    </citation>
    <scope>NUCLEOTIDE SEQUENCE [LARGE SCALE GENOMIC DNA]</scope>
    <source>
        <strain evidence="2 3">CBS 123374</strain>
    </source>
</reference>
<feature type="compositionally biased region" description="Basic and acidic residues" evidence="1">
    <location>
        <begin position="275"/>
        <end position="287"/>
    </location>
</feature>
<evidence type="ECO:0000313" key="3">
    <source>
        <dbReference type="Proteomes" id="UP001492380"/>
    </source>
</evidence>
<comment type="caution">
    <text evidence="2">The sequence shown here is derived from an EMBL/GenBank/DDBJ whole genome shotgun (WGS) entry which is preliminary data.</text>
</comment>
<protein>
    <submittedName>
        <fullName evidence="2">Uncharacterized protein</fullName>
    </submittedName>
</protein>
<feature type="compositionally biased region" description="Polar residues" evidence="1">
    <location>
        <begin position="263"/>
        <end position="273"/>
    </location>
</feature>
<feature type="compositionally biased region" description="Low complexity" evidence="1">
    <location>
        <begin position="223"/>
        <end position="245"/>
    </location>
</feature>
<evidence type="ECO:0000256" key="1">
    <source>
        <dbReference type="SAM" id="MobiDB-lite"/>
    </source>
</evidence>
<feature type="region of interest" description="Disordered" evidence="1">
    <location>
        <begin position="120"/>
        <end position="358"/>
    </location>
</feature>
<gene>
    <name evidence="2" type="ORF">HDK90DRAFT_461630</name>
</gene>
<accession>A0ABR1Z459</accession>
<evidence type="ECO:0000313" key="2">
    <source>
        <dbReference type="EMBL" id="KAK8246831.1"/>
    </source>
</evidence>